<dbReference type="InterPro" id="IPR032675">
    <property type="entry name" value="LRR_dom_sf"/>
</dbReference>
<proteinExistence type="predicted"/>
<dbReference type="OrthoDB" id="1751034at2"/>
<evidence type="ECO:0000313" key="1">
    <source>
        <dbReference type="EMBL" id="CUO87766.1"/>
    </source>
</evidence>
<name>A0A174INM0_9FIRM</name>
<gene>
    <name evidence="1" type="ORF">ERS852491_03589</name>
</gene>
<organism evidence="1 2">
    <name type="scientific">Faecalicatena contorta</name>
    <dbReference type="NCBI Taxonomy" id="39482"/>
    <lineage>
        <taxon>Bacteria</taxon>
        <taxon>Bacillati</taxon>
        <taxon>Bacillota</taxon>
        <taxon>Clostridia</taxon>
        <taxon>Lachnospirales</taxon>
        <taxon>Lachnospiraceae</taxon>
        <taxon>Faecalicatena</taxon>
    </lineage>
</organism>
<dbReference type="Proteomes" id="UP000095544">
    <property type="component" value="Unassembled WGS sequence"/>
</dbReference>
<evidence type="ECO:0000313" key="2">
    <source>
        <dbReference type="Proteomes" id="UP000095544"/>
    </source>
</evidence>
<accession>A0A174INM0</accession>
<dbReference type="AlphaFoldDB" id="A0A174INM0"/>
<dbReference type="PANTHER" id="PTHR45661:SF3">
    <property type="entry name" value="IG-LIKE DOMAIN-CONTAINING PROTEIN"/>
    <property type="match status" value="1"/>
</dbReference>
<evidence type="ECO:0008006" key="3">
    <source>
        <dbReference type="Google" id="ProtNLM"/>
    </source>
</evidence>
<sequence length="278" mass="31552">MAGVVSLWKAYEKDTLDKVQGKNNGNIKELVADSHYRKIGERAFKNNTKLRRVILPENVVEIGAQSFYNTMLREVELKGTILIRKEAFYNCTKLKQVKLPKTTNFIGNRAFAQCKSLERMEIDVGSICREVKAEAFSGCVNLKHIALPATLEKIERRAFYKCTALEQIVLPDRLREIGAEAFYQNALTSLELPEGLIKIGDSAFLKCNSLQYTKIPSTVKVIEKWAFHGCNRLKVLEIGHDPEEIGPWVINRSAKIRCKKGGAVEKYCRDSGFETEYI</sequence>
<dbReference type="STRING" id="39482.ERS852491_03589"/>
<dbReference type="SUPFAM" id="SSF52058">
    <property type="entry name" value="L domain-like"/>
    <property type="match status" value="1"/>
</dbReference>
<reference evidence="1 2" key="1">
    <citation type="submission" date="2015-09" db="EMBL/GenBank/DDBJ databases">
        <authorList>
            <consortium name="Pathogen Informatics"/>
        </authorList>
    </citation>
    <scope>NUCLEOTIDE SEQUENCE [LARGE SCALE GENOMIC DNA]</scope>
    <source>
        <strain evidence="1 2">2789STDY5834876</strain>
    </source>
</reference>
<dbReference type="PANTHER" id="PTHR45661">
    <property type="entry name" value="SURFACE ANTIGEN"/>
    <property type="match status" value="1"/>
</dbReference>
<dbReference type="Gene3D" id="3.80.10.10">
    <property type="entry name" value="Ribonuclease Inhibitor"/>
    <property type="match status" value="2"/>
</dbReference>
<protein>
    <recommendedName>
        <fullName evidence="3">Leucine-rich repeat domain-containing protein</fullName>
    </recommendedName>
</protein>
<dbReference type="InterPro" id="IPR026906">
    <property type="entry name" value="LRR_5"/>
</dbReference>
<dbReference type="Pfam" id="PF13306">
    <property type="entry name" value="LRR_5"/>
    <property type="match status" value="2"/>
</dbReference>
<dbReference type="InterPro" id="IPR053139">
    <property type="entry name" value="Surface_bspA-like"/>
</dbReference>
<dbReference type="RefSeq" id="WP_055154543.1">
    <property type="nucleotide sequence ID" value="NZ_CYZU01000040.1"/>
</dbReference>
<dbReference type="EMBL" id="CYZU01000040">
    <property type="protein sequence ID" value="CUO87766.1"/>
    <property type="molecule type" value="Genomic_DNA"/>
</dbReference>